<dbReference type="SUPFAM" id="SSF89447">
    <property type="entry name" value="AbrB/MazE/MraZ-like"/>
    <property type="match status" value="1"/>
</dbReference>
<keyword evidence="2" id="KW-0238">DNA-binding</keyword>
<organism evidence="2 3">
    <name type="scientific">Ectopseudomonas oleovorans</name>
    <name type="common">Pseudomonas oleovorans</name>
    <dbReference type="NCBI Taxonomy" id="301"/>
    <lineage>
        <taxon>Bacteria</taxon>
        <taxon>Pseudomonadati</taxon>
        <taxon>Pseudomonadota</taxon>
        <taxon>Gammaproteobacteria</taxon>
        <taxon>Pseudomonadales</taxon>
        <taxon>Pseudomonadaceae</taxon>
        <taxon>Ectopseudomonas</taxon>
    </lineage>
</organism>
<evidence type="ECO:0000313" key="3">
    <source>
        <dbReference type="Proteomes" id="UP001161697"/>
    </source>
</evidence>
<evidence type="ECO:0000259" key="1">
    <source>
        <dbReference type="Pfam" id="PF04014"/>
    </source>
</evidence>
<dbReference type="AlphaFoldDB" id="A0AA42TWK0"/>
<feature type="domain" description="SpoVT-AbrB" evidence="1">
    <location>
        <begin position="25"/>
        <end position="59"/>
    </location>
</feature>
<dbReference type="GO" id="GO:0003677">
    <property type="term" value="F:DNA binding"/>
    <property type="evidence" value="ECO:0007669"/>
    <property type="project" value="UniProtKB-KW"/>
</dbReference>
<gene>
    <name evidence="2" type="ORF">N5J11_06360</name>
</gene>
<sequence>MADKNTWRTVCLDAGDESGDVIIELPAELLDKLGWSVGDQLVVEKTDDLLLLKLKPRTSRTVQTDP</sequence>
<dbReference type="Pfam" id="PF04014">
    <property type="entry name" value="MazE_antitoxin"/>
    <property type="match status" value="1"/>
</dbReference>
<accession>A0AA42TWK0</accession>
<protein>
    <submittedName>
        <fullName evidence="2">AbrB/MazE/SpoVT family DNA-binding domain-containing protein</fullName>
    </submittedName>
</protein>
<proteinExistence type="predicted"/>
<evidence type="ECO:0000313" key="2">
    <source>
        <dbReference type="EMBL" id="MDH1338866.1"/>
    </source>
</evidence>
<dbReference type="InterPro" id="IPR007159">
    <property type="entry name" value="SpoVT-AbrB_dom"/>
</dbReference>
<dbReference type="Proteomes" id="UP001161697">
    <property type="component" value="Unassembled WGS sequence"/>
</dbReference>
<reference evidence="2" key="1">
    <citation type="submission" date="2022-09" db="EMBL/GenBank/DDBJ databases">
        <title>Intensive care unit water sources are persistently colonized with multi-drug resistant bacteria and are the site of extensive horizontal gene transfer of antibiotic resistance genes.</title>
        <authorList>
            <person name="Diorio-Toth L."/>
        </authorList>
    </citation>
    <scope>NUCLEOTIDE SEQUENCE</scope>
    <source>
        <strain evidence="2">GD03704</strain>
    </source>
</reference>
<dbReference type="InterPro" id="IPR037914">
    <property type="entry name" value="SpoVT-AbrB_sf"/>
</dbReference>
<dbReference type="RefSeq" id="WP_279533968.1">
    <property type="nucleotide sequence ID" value="NZ_CP104579.1"/>
</dbReference>
<comment type="caution">
    <text evidence="2">The sequence shown here is derived from an EMBL/GenBank/DDBJ whole genome shotgun (WGS) entry which is preliminary data.</text>
</comment>
<name>A0AA42TWK0_ECTOL</name>
<dbReference type="EMBL" id="JAOCJE010000001">
    <property type="protein sequence ID" value="MDH1338866.1"/>
    <property type="molecule type" value="Genomic_DNA"/>
</dbReference>